<evidence type="ECO:0000256" key="2">
    <source>
        <dbReference type="PROSITE-ProRule" id="PRU00335"/>
    </source>
</evidence>
<dbReference type="Gene3D" id="1.10.357.10">
    <property type="entry name" value="Tetracycline Repressor, domain 2"/>
    <property type="match status" value="1"/>
</dbReference>
<keyword evidence="5" id="KW-1185">Reference proteome</keyword>
<evidence type="ECO:0000256" key="1">
    <source>
        <dbReference type="ARBA" id="ARBA00023125"/>
    </source>
</evidence>
<dbReference type="Proteomes" id="UP001585080">
    <property type="component" value="Unassembled WGS sequence"/>
</dbReference>
<dbReference type="RefSeq" id="WP_376734995.1">
    <property type="nucleotide sequence ID" value="NZ_JAYMRP010000031.1"/>
</dbReference>
<dbReference type="PANTHER" id="PTHR30055">
    <property type="entry name" value="HTH-TYPE TRANSCRIPTIONAL REGULATOR RUTR"/>
    <property type="match status" value="1"/>
</dbReference>
<dbReference type="InterPro" id="IPR009057">
    <property type="entry name" value="Homeodomain-like_sf"/>
</dbReference>
<dbReference type="EMBL" id="JAYMRP010000031">
    <property type="protein sequence ID" value="MFB8776452.1"/>
    <property type="molecule type" value="Genomic_DNA"/>
</dbReference>
<dbReference type="SUPFAM" id="SSF46689">
    <property type="entry name" value="Homeodomain-like"/>
    <property type="match status" value="1"/>
</dbReference>
<dbReference type="PRINTS" id="PR00455">
    <property type="entry name" value="HTHTETR"/>
</dbReference>
<dbReference type="InterPro" id="IPR050109">
    <property type="entry name" value="HTH-type_TetR-like_transc_reg"/>
</dbReference>
<reference evidence="4 5" key="1">
    <citation type="submission" date="2024-01" db="EMBL/GenBank/DDBJ databases">
        <title>Genome mining of biosynthetic gene clusters to explore secondary metabolites of Streptomyces sp.</title>
        <authorList>
            <person name="Baig A."/>
            <person name="Ajitkumar Shintre N."/>
            <person name="Kumar H."/>
            <person name="Anbarasu A."/>
            <person name="Ramaiah S."/>
        </authorList>
    </citation>
    <scope>NUCLEOTIDE SEQUENCE [LARGE SCALE GENOMIC DNA]</scope>
    <source>
        <strain evidence="4 5">A57</strain>
    </source>
</reference>
<proteinExistence type="predicted"/>
<protein>
    <submittedName>
        <fullName evidence="4">TetR/AcrR family transcriptional regulator</fullName>
    </submittedName>
</protein>
<name>A0ABV5EHY0_9ACTN</name>
<accession>A0ABV5EHY0</accession>
<evidence type="ECO:0000259" key="3">
    <source>
        <dbReference type="PROSITE" id="PS50977"/>
    </source>
</evidence>
<keyword evidence="1 2" id="KW-0238">DNA-binding</keyword>
<dbReference type="PROSITE" id="PS50977">
    <property type="entry name" value="HTH_TETR_2"/>
    <property type="match status" value="1"/>
</dbReference>
<gene>
    <name evidence="4" type="ORF">VSS16_27555</name>
</gene>
<organism evidence="4 5">
    <name type="scientific">Streptomyces broussonetiae</name>
    <dbReference type="NCBI Taxonomy" id="2686304"/>
    <lineage>
        <taxon>Bacteria</taxon>
        <taxon>Bacillati</taxon>
        <taxon>Actinomycetota</taxon>
        <taxon>Actinomycetes</taxon>
        <taxon>Kitasatosporales</taxon>
        <taxon>Streptomycetaceae</taxon>
        <taxon>Streptomyces</taxon>
    </lineage>
</organism>
<evidence type="ECO:0000313" key="5">
    <source>
        <dbReference type="Proteomes" id="UP001585080"/>
    </source>
</evidence>
<dbReference type="Pfam" id="PF00440">
    <property type="entry name" value="TetR_N"/>
    <property type="match status" value="1"/>
</dbReference>
<feature type="DNA-binding region" description="H-T-H motif" evidence="2">
    <location>
        <begin position="41"/>
        <end position="60"/>
    </location>
</feature>
<comment type="caution">
    <text evidence="4">The sequence shown here is derived from an EMBL/GenBank/DDBJ whole genome shotgun (WGS) entry which is preliminary data.</text>
</comment>
<dbReference type="InterPro" id="IPR001647">
    <property type="entry name" value="HTH_TetR"/>
</dbReference>
<evidence type="ECO:0000313" key="4">
    <source>
        <dbReference type="EMBL" id="MFB8776452.1"/>
    </source>
</evidence>
<dbReference type="PANTHER" id="PTHR30055:SF226">
    <property type="entry name" value="HTH-TYPE TRANSCRIPTIONAL REGULATOR PKSA"/>
    <property type="match status" value="1"/>
</dbReference>
<feature type="domain" description="HTH tetR-type" evidence="3">
    <location>
        <begin position="18"/>
        <end position="78"/>
    </location>
</feature>
<sequence>MPQSASGRPPTRRQLAAEQTRQKLLRAALESFSERPYAEVTVGDIARSAGVAHGLLSHHFNGKDGLFAEVVREMDRRLRDATRMPDEGSAAERLRHHFTAHLRFLADHEHAAVNLVLRRAEATDVAWDAFESARREGRRTVCALLGLDAEAPPLALPLRGFTAACDEMALQWLREGRREDVDTLVGFFVTFLTGALRAAYEVTPTPALRDALAGLRDDAPDVSLPGPDVR</sequence>